<dbReference type="Gene3D" id="1.10.10.1200">
    <property type="entry name" value="MAGE homology domain, winged helix WH1 motif"/>
    <property type="match status" value="1"/>
</dbReference>
<dbReference type="GO" id="GO:0005634">
    <property type="term" value="C:nucleus"/>
    <property type="evidence" value="ECO:0007669"/>
    <property type="project" value="TreeGrafter"/>
</dbReference>
<proteinExistence type="predicted"/>
<dbReference type="AlphaFoldDB" id="A0A8S4NQK8"/>
<sequence>MPKNSRKTSKRTSQGRRLDESCSDEEMEVSQVQATQSEATQSNTQAEKATRELDKDTRKRKVNDLVRYMLVADGKKIPIKRTDLTKELLKDHAKAFPVLFDQAKKQLKNIFGIDVVEVEGKKSYMLINTFNCKSNEDPYLKWSDEENAKNGLLTVILSLIFMNGNILEDAELWRSLKKVGVDVDRNHEVFGDVKKLVTQDFVRQNYLEMTRRQPEPPIFDFEWGPRAFAEISKRSILQLVCKIYDQEDTDNSDSNLKMWKSQYRDMEESEGAGEQAD</sequence>
<dbReference type="SMART" id="SM01373">
    <property type="entry name" value="MAGE"/>
    <property type="match status" value="1"/>
</dbReference>
<gene>
    <name evidence="3" type="ORF">OFUS_LOCUS9522</name>
</gene>
<dbReference type="InterPro" id="IPR041898">
    <property type="entry name" value="MAGE_WH1"/>
</dbReference>
<dbReference type="PANTHER" id="PTHR11736:SF14">
    <property type="entry name" value="NSE3 HOMOLOG, SMC5-SMC6 COMPLEX COMPONENT"/>
    <property type="match status" value="1"/>
</dbReference>
<dbReference type="Pfam" id="PF01454">
    <property type="entry name" value="MAGE"/>
    <property type="match status" value="1"/>
</dbReference>
<dbReference type="Gene3D" id="1.10.10.1210">
    <property type="entry name" value="MAGE homology domain, winged helix WH2 motif"/>
    <property type="match status" value="1"/>
</dbReference>
<organism evidence="3 4">
    <name type="scientific">Owenia fusiformis</name>
    <name type="common">Polychaete worm</name>
    <dbReference type="NCBI Taxonomy" id="6347"/>
    <lineage>
        <taxon>Eukaryota</taxon>
        <taxon>Metazoa</taxon>
        <taxon>Spiralia</taxon>
        <taxon>Lophotrochozoa</taxon>
        <taxon>Annelida</taxon>
        <taxon>Polychaeta</taxon>
        <taxon>Sedentaria</taxon>
        <taxon>Canalipalpata</taxon>
        <taxon>Sabellida</taxon>
        <taxon>Oweniida</taxon>
        <taxon>Oweniidae</taxon>
        <taxon>Owenia</taxon>
    </lineage>
</organism>
<evidence type="ECO:0000313" key="3">
    <source>
        <dbReference type="EMBL" id="CAH1783157.1"/>
    </source>
</evidence>
<dbReference type="InterPro" id="IPR041899">
    <property type="entry name" value="MAGE_WH2"/>
</dbReference>
<name>A0A8S4NQK8_OWEFU</name>
<feature type="domain" description="MAGE" evidence="2">
    <location>
        <begin position="58"/>
        <end position="247"/>
    </location>
</feature>
<comment type="caution">
    <text evidence="3">The sequence shown here is derived from an EMBL/GenBank/DDBJ whole genome shotgun (WGS) entry which is preliminary data.</text>
</comment>
<feature type="compositionally biased region" description="Basic residues" evidence="1">
    <location>
        <begin position="1"/>
        <end position="14"/>
    </location>
</feature>
<dbReference type="Proteomes" id="UP000749559">
    <property type="component" value="Unassembled WGS sequence"/>
</dbReference>
<reference evidence="3" key="1">
    <citation type="submission" date="2022-03" db="EMBL/GenBank/DDBJ databases">
        <authorList>
            <person name="Martin C."/>
        </authorList>
    </citation>
    <scope>NUCLEOTIDE SEQUENCE</scope>
</reference>
<dbReference type="OrthoDB" id="205198at2759"/>
<dbReference type="FunFam" id="1.10.10.1210:FF:000001">
    <property type="entry name" value="melanoma-associated antigen D1"/>
    <property type="match status" value="1"/>
</dbReference>
<dbReference type="InterPro" id="IPR002190">
    <property type="entry name" value="MHD_dom"/>
</dbReference>
<keyword evidence="4" id="KW-1185">Reference proteome</keyword>
<evidence type="ECO:0000313" key="4">
    <source>
        <dbReference type="Proteomes" id="UP000749559"/>
    </source>
</evidence>
<protein>
    <recommendedName>
        <fullName evidence="2">MAGE domain-containing protein</fullName>
    </recommendedName>
</protein>
<evidence type="ECO:0000256" key="1">
    <source>
        <dbReference type="SAM" id="MobiDB-lite"/>
    </source>
</evidence>
<dbReference type="InterPro" id="IPR037445">
    <property type="entry name" value="MAGE"/>
</dbReference>
<dbReference type="EMBL" id="CAIIXF020000005">
    <property type="protein sequence ID" value="CAH1783157.1"/>
    <property type="molecule type" value="Genomic_DNA"/>
</dbReference>
<evidence type="ECO:0000259" key="2">
    <source>
        <dbReference type="PROSITE" id="PS50838"/>
    </source>
</evidence>
<dbReference type="PANTHER" id="PTHR11736">
    <property type="entry name" value="MELANOMA-ASSOCIATED ANTIGEN MAGE ANTIGEN"/>
    <property type="match status" value="1"/>
</dbReference>
<feature type="region of interest" description="Disordered" evidence="1">
    <location>
        <begin position="1"/>
        <end position="56"/>
    </location>
</feature>
<accession>A0A8S4NQK8</accession>
<feature type="compositionally biased region" description="Polar residues" evidence="1">
    <location>
        <begin position="30"/>
        <end position="47"/>
    </location>
</feature>
<dbReference type="PROSITE" id="PS50838">
    <property type="entry name" value="MAGE"/>
    <property type="match status" value="1"/>
</dbReference>